<reference evidence="1" key="2">
    <citation type="submission" date="2021-09" db="EMBL/GenBank/DDBJ databases">
        <authorList>
            <person name="Gilroy R."/>
        </authorList>
    </citation>
    <scope>NUCLEOTIDE SEQUENCE</scope>
    <source>
        <strain evidence="1">1647</strain>
    </source>
</reference>
<dbReference type="AlphaFoldDB" id="A0A921GQV2"/>
<dbReference type="Proteomes" id="UP000775129">
    <property type="component" value="Unassembled WGS sequence"/>
</dbReference>
<sequence>MDPQMKKYLSNRPFAHQALNIADEVDRRPMASEQAQVAATAMIAYAILDHADAVRELTATLERQDGDA</sequence>
<reference evidence="1" key="1">
    <citation type="journal article" date="2021" name="PeerJ">
        <title>Extensive microbial diversity within the chicken gut microbiome revealed by metagenomics and culture.</title>
        <authorList>
            <person name="Gilroy R."/>
            <person name="Ravi A."/>
            <person name="Getino M."/>
            <person name="Pursley I."/>
            <person name="Horton D.L."/>
            <person name="Alikhan N.F."/>
            <person name="Baker D."/>
            <person name="Gharbi K."/>
            <person name="Hall N."/>
            <person name="Watson M."/>
            <person name="Adriaenssens E.M."/>
            <person name="Foster-Nyarko E."/>
            <person name="Jarju S."/>
            <person name="Secka A."/>
            <person name="Antonio M."/>
            <person name="Oren A."/>
            <person name="Chaudhuri R.R."/>
            <person name="La Ragione R."/>
            <person name="Hildebrand F."/>
            <person name="Pallen M.J."/>
        </authorList>
    </citation>
    <scope>NUCLEOTIDE SEQUENCE</scope>
    <source>
        <strain evidence="1">1647</strain>
    </source>
</reference>
<protein>
    <submittedName>
        <fullName evidence="1">Uncharacterized protein</fullName>
    </submittedName>
</protein>
<name>A0A921GQV2_9MICO</name>
<accession>A0A921GQV2</accession>
<dbReference type="EMBL" id="DYWO01000474">
    <property type="protein sequence ID" value="HJF51227.1"/>
    <property type="molecule type" value="Genomic_DNA"/>
</dbReference>
<comment type="caution">
    <text evidence="1">The sequence shown here is derived from an EMBL/GenBank/DDBJ whole genome shotgun (WGS) entry which is preliminary data.</text>
</comment>
<evidence type="ECO:0000313" key="2">
    <source>
        <dbReference type="Proteomes" id="UP000775129"/>
    </source>
</evidence>
<evidence type="ECO:0000313" key="1">
    <source>
        <dbReference type="EMBL" id="HJF51227.1"/>
    </source>
</evidence>
<organism evidence="1 2">
    <name type="scientific">Brachybacterium paraconglomeratum</name>
    <dbReference type="NCBI Taxonomy" id="173362"/>
    <lineage>
        <taxon>Bacteria</taxon>
        <taxon>Bacillati</taxon>
        <taxon>Actinomycetota</taxon>
        <taxon>Actinomycetes</taxon>
        <taxon>Micrococcales</taxon>
        <taxon>Dermabacteraceae</taxon>
        <taxon>Brachybacterium</taxon>
    </lineage>
</organism>
<proteinExistence type="predicted"/>
<gene>
    <name evidence="1" type="ORF">K8W24_15805</name>
</gene>